<protein>
    <submittedName>
        <fullName evidence="1">Uncharacterized protein</fullName>
    </submittedName>
</protein>
<reference evidence="1 2" key="1">
    <citation type="journal article" date="2011" name="Genome Res.">
        <title>Phylogeny-wide analysis of social amoeba genomes highlights ancient origins for complex intercellular communication.</title>
        <authorList>
            <person name="Heidel A.J."/>
            <person name="Lawal H.M."/>
            <person name="Felder M."/>
            <person name="Schilde C."/>
            <person name="Helps N.R."/>
            <person name="Tunggal B."/>
            <person name="Rivero F."/>
            <person name="John U."/>
            <person name="Schleicher M."/>
            <person name="Eichinger L."/>
            <person name="Platzer M."/>
            <person name="Noegel A.A."/>
            <person name="Schaap P."/>
            <person name="Gloeckner G."/>
        </authorList>
    </citation>
    <scope>NUCLEOTIDE SEQUENCE [LARGE SCALE GENOMIC DNA]</scope>
    <source>
        <strain evidence="2">ATCC 26659 / Pp 5 / PN500</strain>
    </source>
</reference>
<accession>D3AYT8</accession>
<dbReference type="GeneID" id="31356388"/>
<evidence type="ECO:0000313" key="1">
    <source>
        <dbReference type="EMBL" id="EFA85628.1"/>
    </source>
</evidence>
<proteinExistence type="predicted"/>
<name>D3AYT8_HETP5</name>
<gene>
    <name evidence="1" type="ORF">PPL_00857</name>
</gene>
<evidence type="ECO:0000313" key="2">
    <source>
        <dbReference type="Proteomes" id="UP000001396"/>
    </source>
</evidence>
<keyword evidence="2" id="KW-1185">Reference proteome</keyword>
<dbReference type="RefSeq" id="XP_020437735.1">
    <property type="nucleotide sequence ID" value="XM_020571877.1"/>
</dbReference>
<sequence>MNQKQKSFKNLHQCLSRNTKQEKVTERYRYFYLFEQHQQQQQVRFVKLLDLV</sequence>
<comment type="caution">
    <text evidence="1">The sequence shown here is derived from an EMBL/GenBank/DDBJ whole genome shotgun (WGS) entry which is preliminary data.</text>
</comment>
<dbReference type="InParanoid" id="D3AYT8"/>
<dbReference type="Proteomes" id="UP000001396">
    <property type="component" value="Unassembled WGS sequence"/>
</dbReference>
<dbReference type="EMBL" id="ADBJ01000004">
    <property type="protein sequence ID" value="EFA85628.1"/>
    <property type="molecule type" value="Genomic_DNA"/>
</dbReference>
<dbReference type="AlphaFoldDB" id="D3AYT8"/>
<organism evidence="1 2">
    <name type="scientific">Heterostelium pallidum (strain ATCC 26659 / Pp 5 / PN500)</name>
    <name type="common">Cellular slime mold</name>
    <name type="synonym">Polysphondylium pallidum</name>
    <dbReference type="NCBI Taxonomy" id="670386"/>
    <lineage>
        <taxon>Eukaryota</taxon>
        <taxon>Amoebozoa</taxon>
        <taxon>Evosea</taxon>
        <taxon>Eumycetozoa</taxon>
        <taxon>Dictyostelia</taxon>
        <taxon>Acytosteliales</taxon>
        <taxon>Acytosteliaceae</taxon>
        <taxon>Heterostelium</taxon>
    </lineage>
</organism>